<dbReference type="AlphaFoldDB" id="A0A562NXC2"/>
<comment type="caution">
    <text evidence="1">The sequence shown here is derived from an EMBL/GenBank/DDBJ whole genome shotgun (WGS) entry which is preliminary data.</text>
</comment>
<reference evidence="1 2" key="1">
    <citation type="journal article" date="2015" name="Stand. Genomic Sci.">
        <title>Genomic Encyclopedia of Bacterial and Archaeal Type Strains, Phase III: the genomes of soil and plant-associated and newly described type strains.</title>
        <authorList>
            <person name="Whitman W.B."/>
            <person name="Woyke T."/>
            <person name="Klenk H.P."/>
            <person name="Zhou Y."/>
            <person name="Lilburn T.G."/>
            <person name="Beck B.J."/>
            <person name="De Vos P."/>
            <person name="Vandamme P."/>
            <person name="Eisen J.A."/>
            <person name="Garrity G."/>
            <person name="Hugenholtz P."/>
            <person name="Kyrpides N.C."/>
        </authorList>
    </citation>
    <scope>NUCLEOTIDE SEQUENCE [LARGE SCALE GENOMIC DNA]</scope>
    <source>
        <strain evidence="1 2">CGMCC 1.2546</strain>
    </source>
</reference>
<sequence>MSEKLVIIGNGMAPGRMLEHLLEAAPDRYGSPSSTPKRA</sequence>
<keyword evidence="2" id="KW-1185">Reference proteome</keyword>
<accession>A0A562NXC2</accession>
<dbReference type="EMBL" id="VLKT01000015">
    <property type="protein sequence ID" value="TWI36650.1"/>
    <property type="molecule type" value="Genomic_DNA"/>
</dbReference>
<proteinExistence type="predicted"/>
<name>A0A562NXC2_9HYPH</name>
<protein>
    <submittedName>
        <fullName evidence="1">Nitrite reductase (NADH) large subunit</fullName>
    </submittedName>
</protein>
<organism evidence="1 2">
    <name type="scientific">Mesorhizobium tianshanense</name>
    <dbReference type="NCBI Taxonomy" id="39844"/>
    <lineage>
        <taxon>Bacteria</taxon>
        <taxon>Pseudomonadati</taxon>
        <taxon>Pseudomonadota</taxon>
        <taxon>Alphaproteobacteria</taxon>
        <taxon>Hyphomicrobiales</taxon>
        <taxon>Phyllobacteriaceae</taxon>
        <taxon>Mesorhizobium</taxon>
    </lineage>
</organism>
<gene>
    <name evidence="1" type="ORF">IQ26_02789</name>
</gene>
<evidence type="ECO:0000313" key="1">
    <source>
        <dbReference type="EMBL" id="TWI36650.1"/>
    </source>
</evidence>
<dbReference type="Proteomes" id="UP000317122">
    <property type="component" value="Unassembled WGS sequence"/>
</dbReference>
<evidence type="ECO:0000313" key="2">
    <source>
        <dbReference type="Proteomes" id="UP000317122"/>
    </source>
</evidence>